<comment type="subcellular location">
    <subcellularLocation>
        <location evidence="2">Endoplasmic reticulum membrane</location>
        <topology evidence="2">Multi-pass membrane protein</topology>
    </subcellularLocation>
</comment>
<dbReference type="EC" id="2.7.8.15" evidence="5"/>
<evidence type="ECO:0000256" key="19">
    <source>
        <dbReference type="SAM" id="MobiDB-lite"/>
    </source>
</evidence>
<evidence type="ECO:0000256" key="20">
    <source>
        <dbReference type="SAM" id="Phobius"/>
    </source>
</evidence>
<evidence type="ECO:0000256" key="5">
    <source>
        <dbReference type="ARBA" id="ARBA00013225"/>
    </source>
</evidence>
<feature type="region of interest" description="Disordered" evidence="19">
    <location>
        <begin position="446"/>
        <end position="469"/>
    </location>
</feature>
<dbReference type="EMBL" id="JBBXJM010000005">
    <property type="protein sequence ID" value="KAL1407049.1"/>
    <property type="molecule type" value="Genomic_DNA"/>
</dbReference>
<feature type="transmembrane region" description="Helical" evidence="20">
    <location>
        <begin position="108"/>
        <end position="129"/>
    </location>
</feature>
<keyword evidence="12" id="KW-0460">Magnesium</keyword>
<feature type="transmembrane region" description="Helical" evidence="20">
    <location>
        <begin position="239"/>
        <end position="260"/>
    </location>
</feature>
<evidence type="ECO:0000313" key="21">
    <source>
        <dbReference type="EMBL" id="KAL1407049.1"/>
    </source>
</evidence>
<organism evidence="21 22">
    <name type="scientific">Vanrija albida</name>
    <dbReference type="NCBI Taxonomy" id="181172"/>
    <lineage>
        <taxon>Eukaryota</taxon>
        <taxon>Fungi</taxon>
        <taxon>Dikarya</taxon>
        <taxon>Basidiomycota</taxon>
        <taxon>Agaricomycotina</taxon>
        <taxon>Tremellomycetes</taxon>
        <taxon>Trichosporonales</taxon>
        <taxon>Trichosporonaceae</taxon>
        <taxon>Vanrija</taxon>
    </lineage>
</organism>
<dbReference type="CDD" id="cd06855">
    <property type="entry name" value="GT_GPT_euk"/>
    <property type="match status" value="1"/>
</dbReference>
<evidence type="ECO:0000256" key="18">
    <source>
        <dbReference type="ARBA" id="ARBA00045078"/>
    </source>
</evidence>
<evidence type="ECO:0000256" key="8">
    <source>
        <dbReference type="ARBA" id="ARBA00022679"/>
    </source>
</evidence>
<evidence type="ECO:0000256" key="7">
    <source>
        <dbReference type="ARBA" id="ARBA00022676"/>
    </source>
</evidence>
<evidence type="ECO:0000256" key="11">
    <source>
        <dbReference type="ARBA" id="ARBA00022824"/>
    </source>
</evidence>
<dbReference type="PANTHER" id="PTHR10571:SF0">
    <property type="entry name" value="UDP-N-ACETYLGLUCOSAMINE--DOLICHYL-PHOSPHATE N-ACETYLGLUCOSAMINEPHOSPHOTRANSFERASE"/>
    <property type="match status" value="1"/>
</dbReference>
<sequence length="529" mass="58140">MSPSRGHTQHTQLGRPLPTLFIYTSIPIALTLIAHPLLPLFVPQDILDKFPLPPQPTYPALQANVGFALLAFIGAVLSVPKVGEAFIAKGLKGWDQLKKGSNRNTGPWIPECLGLPCASLYLLLMMLFIPFPFSHIFQGTTQHGPGREAFPKGELTLYLTSLLSLMTATMLGFIDDMFDIRWRHKLPIPLIAAVPTLVVYYAEGGWTWVVLPASLGKLLSYLGFGGWEGTKSIDLGFLYYVYLALLPTFTTNSINIVAGVNGVEVTQAFIIALSVAFNDLLFLPVWPRWLLVLLGNIGNPDEGRVLSWAAGEVVKRHLMSLYFMVPLIGVTAGFLWHNWYPASAFPGDTFCYFTGMAFAAVAIQGHFSKTMILFFLPQIFNFILSCPQLFGLVECPRHRLPHFNASTGLLTPSRVVFDKPPPFKTKITLEILEFFGLTEIERVPVHEESGSTKTSKNGDAKAHPTGSKKPTRIMAASNLTILNYLLVVFGPMHEQTLCLALGAVQVASSALAFGIRYGVGSLVYGGDRR</sequence>
<dbReference type="InterPro" id="IPR000715">
    <property type="entry name" value="Glycosyl_transferase_4"/>
</dbReference>
<keyword evidence="7" id="KW-0328">Glycosyltransferase</keyword>
<feature type="transmembrane region" description="Helical" evidence="20">
    <location>
        <begin position="155"/>
        <end position="174"/>
    </location>
</feature>
<evidence type="ECO:0000256" key="13">
    <source>
        <dbReference type="ARBA" id="ARBA00022989"/>
    </source>
</evidence>
<dbReference type="Pfam" id="PF00953">
    <property type="entry name" value="Glycos_transf_4"/>
    <property type="match status" value="1"/>
</dbReference>
<dbReference type="GeneID" id="95987505"/>
<feature type="transmembrane region" description="Helical" evidence="20">
    <location>
        <begin position="266"/>
        <end position="286"/>
    </location>
</feature>
<feature type="transmembrane region" description="Helical" evidence="20">
    <location>
        <begin position="473"/>
        <end position="493"/>
    </location>
</feature>
<comment type="caution">
    <text evidence="21">The sequence shown here is derived from an EMBL/GenBank/DDBJ whole genome shotgun (WGS) entry which is preliminary data.</text>
</comment>
<accession>A0ABR3PX81</accession>
<keyword evidence="22" id="KW-1185">Reference proteome</keyword>
<evidence type="ECO:0000256" key="1">
    <source>
        <dbReference type="ARBA" id="ARBA00001946"/>
    </source>
</evidence>
<keyword evidence="9 20" id="KW-0812">Transmembrane</keyword>
<protein>
    <recommendedName>
        <fullName evidence="6">UDP-N-acetylglucosamine--dolichyl-phosphate N-acetylglucosaminephosphotransferase</fullName>
        <ecNumber evidence="5">2.7.8.15</ecNumber>
    </recommendedName>
    <alternativeName>
        <fullName evidence="15">GlcNAc-1-P transferase</fullName>
    </alternativeName>
    <alternativeName>
        <fullName evidence="16">N-acetylglucosamine-1-phosphate transferase</fullName>
    </alternativeName>
</protein>
<keyword evidence="8 21" id="KW-0808">Transferase</keyword>
<comment type="function">
    <text evidence="17">UDP-N-acetylglucosamine--dolichyl-phosphate N-acetylglucosaminephosphotransferase that operates in the biosynthetic pathway of dolichol-linked oligosaccharides, the glycan precursors employed in protein asparagine (N)-glycosylation. The assembly of dolichol-linked oligosaccharides begins on the cytosolic side of the endoplasmic reticulum membrane and finishes in its lumen. The sequential addition of sugars to dolichol pyrophosphate produces dolichol-linked oligosaccharides containing fourteen sugars, including two GlcNAcs, nine mannoses and three glucoses. Once assembled, the oligosaccharide is transferred from the lipid to nascent proteins by oligosaccharyltransferases. Catalyzes the initial step of dolichol-linked oligosaccharide biosynthesis, transfering GlcNAc-1-P from cytosolic UDP-GlcNAc onto the carrier lipid dolichyl phosphate (P-dolichol), yielding GlcNAc-P-P-dolichol embedded in the cytoplasmic leaflet of the endoplasmic reticulum membrane.</text>
</comment>
<evidence type="ECO:0000256" key="15">
    <source>
        <dbReference type="ARBA" id="ARBA00029567"/>
    </source>
</evidence>
<keyword evidence="14 20" id="KW-0472">Membrane</keyword>
<evidence type="ECO:0000256" key="16">
    <source>
        <dbReference type="ARBA" id="ARBA00033238"/>
    </source>
</evidence>
<gene>
    <name evidence="21" type="primary">ALG7</name>
    <name evidence="21" type="ORF">Q8F55_006462</name>
</gene>
<proteinExistence type="inferred from homology"/>
<feature type="transmembrane region" description="Helical" evidence="20">
    <location>
        <begin position="499"/>
        <end position="519"/>
    </location>
</feature>
<evidence type="ECO:0000256" key="4">
    <source>
        <dbReference type="ARBA" id="ARBA00009317"/>
    </source>
</evidence>
<dbReference type="InterPro" id="IPR033895">
    <property type="entry name" value="GPT"/>
</dbReference>
<comment type="pathway">
    <text evidence="3">Protein modification; protein glycosylation.</text>
</comment>
<keyword evidence="10" id="KW-0479">Metal-binding</keyword>
<evidence type="ECO:0000256" key="14">
    <source>
        <dbReference type="ARBA" id="ARBA00023136"/>
    </source>
</evidence>
<evidence type="ECO:0000256" key="17">
    <source>
        <dbReference type="ARBA" id="ARBA00044717"/>
    </source>
</evidence>
<feature type="compositionally biased region" description="Basic and acidic residues" evidence="19">
    <location>
        <begin position="446"/>
        <end position="462"/>
    </location>
</feature>
<keyword evidence="11" id="KW-0256">Endoplasmic reticulum</keyword>
<comment type="similarity">
    <text evidence="4">Belongs to the glycosyltransferase 4 family.</text>
</comment>
<feature type="transmembrane region" description="Helical" evidence="20">
    <location>
        <begin position="20"/>
        <end position="41"/>
    </location>
</feature>
<feature type="transmembrane region" description="Helical" evidence="20">
    <location>
        <begin position="321"/>
        <end position="340"/>
    </location>
</feature>
<name>A0ABR3PX81_9TREE</name>
<evidence type="ECO:0000256" key="12">
    <source>
        <dbReference type="ARBA" id="ARBA00022842"/>
    </source>
</evidence>
<feature type="transmembrane region" description="Helical" evidence="20">
    <location>
        <begin position="61"/>
        <end position="87"/>
    </location>
</feature>
<keyword evidence="13 20" id="KW-1133">Transmembrane helix</keyword>
<comment type="catalytic activity">
    <reaction evidence="18">
        <text>a di-trans,poly-cis-dolichyl phosphate + UDP-N-acetyl-alpha-D-glucosamine = an N-acetyl-alpha-D-glucosaminyl-diphospho-di-trans,poly-cis-dolichol + UMP</text>
        <dbReference type="Rhea" id="RHEA:13289"/>
        <dbReference type="Rhea" id="RHEA-COMP:19498"/>
        <dbReference type="Rhea" id="RHEA-COMP:19507"/>
        <dbReference type="ChEBI" id="CHEBI:57683"/>
        <dbReference type="ChEBI" id="CHEBI:57705"/>
        <dbReference type="ChEBI" id="CHEBI:57865"/>
        <dbReference type="ChEBI" id="CHEBI:58427"/>
        <dbReference type="EC" id="2.7.8.15"/>
    </reaction>
    <physiologicalReaction direction="left-to-right" evidence="18">
        <dbReference type="Rhea" id="RHEA:13290"/>
    </physiologicalReaction>
</comment>
<dbReference type="RefSeq" id="XP_069206993.1">
    <property type="nucleotide sequence ID" value="XM_069354922.1"/>
</dbReference>
<reference evidence="21 22" key="1">
    <citation type="submission" date="2023-08" db="EMBL/GenBank/DDBJ databases">
        <title>Annotated Genome Sequence of Vanrija albida AlHP1.</title>
        <authorList>
            <person name="Herzog R."/>
        </authorList>
    </citation>
    <scope>NUCLEOTIDE SEQUENCE [LARGE SCALE GENOMIC DNA]</scope>
    <source>
        <strain evidence="21 22">AlHP1</strain>
    </source>
</reference>
<dbReference type="GO" id="GO:0003975">
    <property type="term" value="F:UDP-N-acetylglucosamine-dolichyl-phosphate N-acetylglucosaminephosphotransferase activity"/>
    <property type="evidence" value="ECO:0007669"/>
    <property type="project" value="UniProtKB-EC"/>
</dbReference>
<comment type="cofactor">
    <cofactor evidence="1">
        <name>Mg(2+)</name>
        <dbReference type="ChEBI" id="CHEBI:18420"/>
    </cofactor>
</comment>
<dbReference type="Proteomes" id="UP001565368">
    <property type="component" value="Unassembled WGS sequence"/>
</dbReference>
<evidence type="ECO:0000256" key="2">
    <source>
        <dbReference type="ARBA" id="ARBA00004477"/>
    </source>
</evidence>
<evidence type="ECO:0000256" key="10">
    <source>
        <dbReference type="ARBA" id="ARBA00022723"/>
    </source>
</evidence>
<feature type="transmembrane region" description="Helical" evidence="20">
    <location>
        <begin position="186"/>
        <end position="202"/>
    </location>
</feature>
<evidence type="ECO:0000256" key="6">
    <source>
        <dbReference type="ARBA" id="ARBA00017659"/>
    </source>
</evidence>
<evidence type="ECO:0000313" key="22">
    <source>
        <dbReference type="Proteomes" id="UP001565368"/>
    </source>
</evidence>
<evidence type="ECO:0000256" key="9">
    <source>
        <dbReference type="ARBA" id="ARBA00022692"/>
    </source>
</evidence>
<feature type="transmembrane region" description="Helical" evidence="20">
    <location>
        <begin position="352"/>
        <end position="376"/>
    </location>
</feature>
<evidence type="ECO:0000256" key="3">
    <source>
        <dbReference type="ARBA" id="ARBA00004922"/>
    </source>
</evidence>
<dbReference type="PANTHER" id="PTHR10571">
    <property type="entry name" value="UDP-N-ACETYLGLUCOSAMINE--DOLICHYL-PHOSPHATE N-ACETYLGLUCOSAMINEPHOSPHOTRANSFERASE"/>
    <property type="match status" value="1"/>
</dbReference>